<name>A0ACC0ZDY4_9ROSI</name>
<evidence type="ECO:0000313" key="2">
    <source>
        <dbReference type="Proteomes" id="UP001163603"/>
    </source>
</evidence>
<reference evidence="2" key="1">
    <citation type="journal article" date="2023" name="G3 (Bethesda)">
        <title>Genome assembly and association tests identify interacting loci associated with vigor, precocity, and sex in interspecific pistachio rootstocks.</title>
        <authorList>
            <person name="Palmer W."/>
            <person name="Jacygrad E."/>
            <person name="Sagayaradj S."/>
            <person name="Cavanaugh K."/>
            <person name="Han R."/>
            <person name="Bertier L."/>
            <person name="Beede B."/>
            <person name="Kafkas S."/>
            <person name="Golino D."/>
            <person name="Preece J."/>
            <person name="Michelmore R."/>
        </authorList>
    </citation>
    <scope>NUCLEOTIDE SEQUENCE [LARGE SCALE GENOMIC DNA]</scope>
</reference>
<organism evidence="1 2">
    <name type="scientific">Pistacia integerrima</name>
    <dbReference type="NCBI Taxonomy" id="434235"/>
    <lineage>
        <taxon>Eukaryota</taxon>
        <taxon>Viridiplantae</taxon>
        <taxon>Streptophyta</taxon>
        <taxon>Embryophyta</taxon>
        <taxon>Tracheophyta</taxon>
        <taxon>Spermatophyta</taxon>
        <taxon>Magnoliopsida</taxon>
        <taxon>eudicotyledons</taxon>
        <taxon>Gunneridae</taxon>
        <taxon>Pentapetalae</taxon>
        <taxon>rosids</taxon>
        <taxon>malvids</taxon>
        <taxon>Sapindales</taxon>
        <taxon>Anacardiaceae</taxon>
        <taxon>Pistacia</taxon>
    </lineage>
</organism>
<comment type="caution">
    <text evidence="1">The sequence shown here is derived from an EMBL/GenBank/DDBJ whole genome shotgun (WGS) entry which is preliminary data.</text>
</comment>
<evidence type="ECO:0000313" key="1">
    <source>
        <dbReference type="EMBL" id="KAJ0048784.1"/>
    </source>
</evidence>
<accession>A0ACC0ZDY4</accession>
<gene>
    <name evidence="1" type="ORF">Pint_15239</name>
</gene>
<sequence>MAEGTRHAQLVEAVSMLKGESVHLREEQDKQKHMLEVVLQQLNNLAASYGNSWQFKQIINKRERHLPIQEVESEKEEKELGELLGISLHAMGGSTHSFVDPYVARRSKLPVGKSHMIVKVANGDSLPCQGGCGVVLGVDWLRSLGFHYMEFH</sequence>
<dbReference type="EMBL" id="CM047737">
    <property type="protein sequence ID" value="KAJ0048784.1"/>
    <property type="molecule type" value="Genomic_DNA"/>
</dbReference>
<dbReference type="Proteomes" id="UP001163603">
    <property type="component" value="Chromosome 2"/>
</dbReference>
<proteinExistence type="predicted"/>
<protein>
    <submittedName>
        <fullName evidence="1">Uncharacterized protein</fullName>
    </submittedName>
</protein>
<keyword evidence="2" id="KW-1185">Reference proteome</keyword>